<dbReference type="InterPro" id="IPR014710">
    <property type="entry name" value="RmlC-like_jellyroll"/>
</dbReference>
<dbReference type="InterPro" id="IPR018490">
    <property type="entry name" value="cNMP-bd_dom_sf"/>
</dbReference>
<dbReference type="AlphaFoldDB" id="A0A9W6LLI3"/>
<keyword evidence="2" id="KW-1185">Reference proteome</keyword>
<dbReference type="Gene3D" id="1.10.10.10">
    <property type="entry name" value="Winged helix-like DNA-binding domain superfamily/Winged helix DNA-binding domain"/>
    <property type="match status" value="1"/>
</dbReference>
<dbReference type="SUPFAM" id="SSF46785">
    <property type="entry name" value="Winged helix' DNA-binding domain"/>
    <property type="match status" value="1"/>
</dbReference>
<proteinExistence type="predicted"/>
<evidence type="ECO:0000313" key="2">
    <source>
        <dbReference type="Proteomes" id="UP001144471"/>
    </source>
</evidence>
<dbReference type="SUPFAM" id="SSF51206">
    <property type="entry name" value="cAMP-binding domain-like"/>
    <property type="match status" value="1"/>
</dbReference>
<dbReference type="EMBL" id="BSDY01000003">
    <property type="protein sequence ID" value="GLI55336.1"/>
    <property type="molecule type" value="Genomic_DNA"/>
</dbReference>
<dbReference type="InterPro" id="IPR036388">
    <property type="entry name" value="WH-like_DNA-bd_sf"/>
</dbReference>
<comment type="caution">
    <text evidence="1">The sequence shown here is derived from an EMBL/GenBank/DDBJ whole genome shotgun (WGS) entry which is preliminary data.</text>
</comment>
<dbReference type="InterPro" id="IPR036390">
    <property type="entry name" value="WH_DNA-bd_sf"/>
</dbReference>
<evidence type="ECO:0000313" key="1">
    <source>
        <dbReference type="EMBL" id="GLI55336.1"/>
    </source>
</evidence>
<protein>
    <recommendedName>
        <fullName evidence="3">CRP/FNR family transcriptional regulator, anaerobic regulatory protein</fullName>
    </recommendedName>
</protein>
<gene>
    <name evidence="1" type="ORF">PM10SUCC1_08500</name>
</gene>
<dbReference type="Gene3D" id="2.60.120.10">
    <property type="entry name" value="Jelly Rolls"/>
    <property type="match status" value="1"/>
</dbReference>
<name>A0A9W6LLI3_9FUSO</name>
<dbReference type="RefSeq" id="WP_281833717.1">
    <property type="nucleotide sequence ID" value="NZ_BSDY01000003.1"/>
</dbReference>
<accession>A0A9W6LLI3</accession>
<sequence>MTKAEILYEVNLKELIGTPFEDMITVSQMKKGEFNFHENVRSFNACYLMEGHIQRIIYTPEGGEFYMDLFEGEISGANYSFSKRLGRSGEVFDMDVVAKEDSKIAYLPLEKIMDLQFNGKSRVLEKLIMMSVEEYFEKAKYLILKNVFSDEEFFINYLEKNKTINTGRTKELSELLNIKVRSIQRFIKKLQDQEIIEKVQGKIRIVDQVKLEEYKKRFDR</sequence>
<reference evidence="1" key="1">
    <citation type="submission" date="2022-12" db="EMBL/GenBank/DDBJ databases">
        <title>Reference genome sequencing for broad-spectrum identification of bacterial and archaeal isolates by mass spectrometry.</title>
        <authorList>
            <person name="Sekiguchi Y."/>
            <person name="Tourlousse D.M."/>
        </authorList>
    </citation>
    <scope>NUCLEOTIDE SEQUENCE</scope>
    <source>
        <strain evidence="1">10succ1</strain>
    </source>
</reference>
<dbReference type="Proteomes" id="UP001144471">
    <property type="component" value="Unassembled WGS sequence"/>
</dbReference>
<organism evidence="1 2">
    <name type="scientific">Propionigenium maris DSM 9537</name>
    <dbReference type="NCBI Taxonomy" id="1123000"/>
    <lineage>
        <taxon>Bacteria</taxon>
        <taxon>Fusobacteriati</taxon>
        <taxon>Fusobacteriota</taxon>
        <taxon>Fusobacteriia</taxon>
        <taxon>Fusobacteriales</taxon>
        <taxon>Fusobacteriaceae</taxon>
        <taxon>Propionigenium</taxon>
    </lineage>
</organism>
<evidence type="ECO:0008006" key="3">
    <source>
        <dbReference type="Google" id="ProtNLM"/>
    </source>
</evidence>